<dbReference type="PROSITE" id="PS51526">
    <property type="entry name" value="RFX_DBD"/>
    <property type="match status" value="1"/>
</dbReference>
<dbReference type="EMBL" id="KZ107854">
    <property type="protein sequence ID" value="OSS45246.1"/>
    <property type="molecule type" value="Genomic_DNA"/>
</dbReference>
<feature type="region of interest" description="Disordered" evidence="2">
    <location>
        <begin position="1"/>
        <end position="62"/>
    </location>
</feature>
<keyword evidence="5" id="KW-1185">Reference proteome</keyword>
<gene>
    <name evidence="4" type="ORF">B5807_10235</name>
</gene>
<dbReference type="Proteomes" id="UP000193240">
    <property type="component" value="Unassembled WGS sequence"/>
</dbReference>
<dbReference type="InterPro" id="IPR003150">
    <property type="entry name" value="DNA-bd_RFX"/>
</dbReference>
<evidence type="ECO:0000256" key="1">
    <source>
        <dbReference type="ARBA" id="ARBA00023125"/>
    </source>
</evidence>
<evidence type="ECO:0000256" key="2">
    <source>
        <dbReference type="SAM" id="MobiDB-lite"/>
    </source>
</evidence>
<dbReference type="STRING" id="105696.A0A1Y2LMR3"/>
<feature type="region of interest" description="Disordered" evidence="2">
    <location>
        <begin position="773"/>
        <end position="793"/>
    </location>
</feature>
<proteinExistence type="predicted"/>
<accession>A0A1Y2LMR3</accession>
<dbReference type="Pfam" id="PF02257">
    <property type="entry name" value="RFX_DNA_binding"/>
    <property type="match status" value="1"/>
</dbReference>
<dbReference type="InterPro" id="IPR057321">
    <property type="entry name" value="RFX1-4/6/8-like_BCD"/>
</dbReference>
<feature type="domain" description="RFX-type winged-helix" evidence="3">
    <location>
        <begin position="198"/>
        <end position="272"/>
    </location>
</feature>
<feature type="compositionally biased region" description="Low complexity" evidence="2">
    <location>
        <begin position="10"/>
        <end position="20"/>
    </location>
</feature>
<dbReference type="GO" id="GO:0000978">
    <property type="term" value="F:RNA polymerase II cis-regulatory region sequence-specific DNA binding"/>
    <property type="evidence" value="ECO:0007669"/>
    <property type="project" value="TreeGrafter"/>
</dbReference>
<dbReference type="InParanoid" id="A0A1Y2LMR3"/>
<dbReference type="SUPFAM" id="SSF46785">
    <property type="entry name" value="Winged helix' DNA-binding domain"/>
    <property type="match status" value="1"/>
</dbReference>
<name>A0A1Y2LMR3_EPING</name>
<dbReference type="OMA" id="MIWLREN"/>
<feature type="region of interest" description="Disordered" evidence="2">
    <location>
        <begin position="97"/>
        <end position="117"/>
    </location>
</feature>
<dbReference type="Pfam" id="PF25340">
    <property type="entry name" value="BCD_RFX"/>
    <property type="match status" value="1"/>
</dbReference>
<dbReference type="InterPro" id="IPR036390">
    <property type="entry name" value="WH_DNA-bd_sf"/>
</dbReference>
<sequence>MATDIRRSRSNTSMSTRSNRPLSRASTTSVHSFDQHDLQPQFSQSQPPRPAHFSQPQYNTPFTAEPLQPALLQAAQHVSSQENMMGTSMESLQQFLGYPVDPSQNPPHPNGMSSQPMDAHVYHQSISQPPPQSQQYMSPLVDLEDKKKKASSSGSATNDKELRQMLQQNEGRKLKDVAAEVIQTDRTSKAEKSKQLFAMLWLKSVCRVAKSSVPRNRVYSKYAERCGTDRVIPLNPASFGKLVRVIFPGIQTRRLGVRGESKYHYVDLALINDSEDGEDNRRPSIGPTTHHALKRQPSSGPKLDFNAIPRLPADSAQFPPPDTGIESTTSQFAPAGSKGLIFTDIYSPQYRPSNVRTKTSYEYELKFPTAEVLTASDVLEIELPDITPYLPARTDPDSADNLTAMYRSHVTSLVDSVRYCKEKQFFRLFGTFHGTLTVPVQKLFASPELAPWIKECDWMMYQKMIRNVSQLTLQVAPPIVLRFLDNVAKTLHVHISKVFQPLPVHVLEAKLEPATNFAHLLRQMLRVNSTAHAAAVMLTAENHRTQMFADWLSHVNIKRIIANELPGSCCHEDVYSILMTEIRPMLGPLPQDIQLPTGTIYRAPFPDPPADSNESVIDRIAAFLTRLPFRFPNVHARTVLHCINAIGSAIVREITVENGVSFQAWWLTKVFVDEMAQWLASLGGFLDHSPPNWNSQSPCYSPVLEGSVNVGMNNGGSGSNNESRYSSLDADFGPDQSFMSTTTTTMQDNANGNNEVHARRPAQQQYDPMSFSFDYGINHSQQESHHDDSGIGLLDDGLETKFSAHMQQGLKSHFSHPSTPQLPTGAS</sequence>
<dbReference type="FunCoup" id="A0A1Y2LMR3">
    <property type="interactions" value="564"/>
</dbReference>
<dbReference type="GO" id="GO:0000981">
    <property type="term" value="F:DNA-binding transcription factor activity, RNA polymerase II-specific"/>
    <property type="evidence" value="ECO:0007669"/>
    <property type="project" value="TreeGrafter"/>
</dbReference>
<dbReference type="PANTHER" id="PTHR12619:SF5">
    <property type="entry name" value="TRANSCRIPTION FACTOR RFX4"/>
    <property type="match status" value="1"/>
</dbReference>
<dbReference type="AlphaFoldDB" id="A0A1Y2LMR3"/>
<dbReference type="InterPro" id="IPR039779">
    <property type="entry name" value="RFX-like"/>
</dbReference>
<reference evidence="4 5" key="1">
    <citation type="journal article" date="2017" name="Genome Announc.">
        <title>Genome sequence of the saprophytic ascomycete Epicoccum nigrum ICMP 19927 strain isolated from New Zealand.</title>
        <authorList>
            <person name="Fokin M."/>
            <person name="Fleetwood D."/>
            <person name="Weir B.S."/>
            <person name="Villas-Boas S.G."/>
        </authorList>
    </citation>
    <scope>NUCLEOTIDE SEQUENCE [LARGE SCALE GENOMIC DNA]</scope>
    <source>
        <strain evidence="4 5">ICMP 19927</strain>
    </source>
</reference>
<evidence type="ECO:0000313" key="4">
    <source>
        <dbReference type="EMBL" id="OSS45246.1"/>
    </source>
</evidence>
<protein>
    <recommendedName>
        <fullName evidence="3">RFX-type winged-helix domain-containing protein</fullName>
    </recommendedName>
</protein>
<evidence type="ECO:0000313" key="5">
    <source>
        <dbReference type="Proteomes" id="UP000193240"/>
    </source>
</evidence>
<organism evidence="4 5">
    <name type="scientific">Epicoccum nigrum</name>
    <name type="common">Soil fungus</name>
    <name type="synonym">Epicoccum purpurascens</name>
    <dbReference type="NCBI Taxonomy" id="105696"/>
    <lineage>
        <taxon>Eukaryota</taxon>
        <taxon>Fungi</taxon>
        <taxon>Dikarya</taxon>
        <taxon>Ascomycota</taxon>
        <taxon>Pezizomycotina</taxon>
        <taxon>Dothideomycetes</taxon>
        <taxon>Pleosporomycetidae</taxon>
        <taxon>Pleosporales</taxon>
        <taxon>Pleosporineae</taxon>
        <taxon>Didymellaceae</taxon>
        <taxon>Epicoccum</taxon>
    </lineage>
</organism>
<evidence type="ECO:0000259" key="3">
    <source>
        <dbReference type="PROSITE" id="PS51526"/>
    </source>
</evidence>
<dbReference type="FunFam" id="1.10.10.10:FF:000119">
    <property type="entry name" value="DNA damage and replication checkpoint protein"/>
    <property type="match status" value="1"/>
</dbReference>
<dbReference type="Gene3D" id="1.10.10.10">
    <property type="entry name" value="Winged helix-like DNA-binding domain superfamily/Winged helix DNA-binding domain"/>
    <property type="match status" value="1"/>
</dbReference>
<dbReference type="InterPro" id="IPR036388">
    <property type="entry name" value="WH-like_DNA-bd_sf"/>
</dbReference>
<dbReference type="PANTHER" id="PTHR12619">
    <property type="entry name" value="RFX TRANSCRIPTION FACTOR FAMILY"/>
    <property type="match status" value="1"/>
</dbReference>
<keyword evidence="1" id="KW-0238">DNA-binding</keyword>
<feature type="region of interest" description="Disordered" evidence="2">
    <location>
        <begin position="276"/>
        <end position="301"/>
    </location>
</feature>